<keyword evidence="2" id="KW-0808">Transferase</keyword>
<dbReference type="InterPro" id="IPR016181">
    <property type="entry name" value="Acyl_CoA_acyltransferase"/>
</dbReference>
<proteinExistence type="predicted"/>
<dbReference type="PANTHER" id="PTHR43415:SF4">
    <property type="entry name" value="N-ACETYLTRANSFERASE DOMAIN-CONTAINING PROTEIN"/>
    <property type="match status" value="1"/>
</dbReference>
<dbReference type="InterPro" id="IPR000182">
    <property type="entry name" value="GNAT_dom"/>
</dbReference>
<feature type="domain" description="N-acetyltransferase" evidence="1">
    <location>
        <begin position="15"/>
        <end position="168"/>
    </location>
</feature>
<evidence type="ECO:0000259" key="1">
    <source>
        <dbReference type="PROSITE" id="PS51186"/>
    </source>
</evidence>
<name>A0A233VA28_FINMA</name>
<accession>A0A233VA28</accession>
<dbReference type="SUPFAM" id="SSF55729">
    <property type="entry name" value="Acyl-CoA N-acyltransferases (Nat)"/>
    <property type="match status" value="1"/>
</dbReference>
<gene>
    <name evidence="2" type="ORF">B9N49_00255</name>
</gene>
<protein>
    <submittedName>
        <fullName evidence="2">GNAT family N-acetyltransferase</fullName>
    </submittedName>
</protein>
<evidence type="ECO:0000313" key="3">
    <source>
        <dbReference type="Proteomes" id="UP000215413"/>
    </source>
</evidence>
<comment type="caution">
    <text evidence="2">The sequence shown here is derived from an EMBL/GenBank/DDBJ whole genome shotgun (WGS) entry which is preliminary data.</text>
</comment>
<organism evidence="2 3">
    <name type="scientific">Finegoldia magna</name>
    <name type="common">Peptostreptococcus magnus</name>
    <dbReference type="NCBI Taxonomy" id="1260"/>
    <lineage>
        <taxon>Bacteria</taxon>
        <taxon>Bacillati</taxon>
        <taxon>Bacillota</taxon>
        <taxon>Tissierellia</taxon>
        <taxon>Tissierellales</taxon>
        <taxon>Peptoniphilaceae</taxon>
        <taxon>Finegoldia</taxon>
    </lineage>
</organism>
<dbReference type="RefSeq" id="WP_094205035.1">
    <property type="nucleotide sequence ID" value="NZ_JAWGQT010000043.1"/>
</dbReference>
<dbReference type="PROSITE" id="PS51186">
    <property type="entry name" value="GNAT"/>
    <property type="match status" value="1"/>
</dbReference>
<dbReference type="PANTHER" id="PTHR43415">
    <property type="entry name" value="SPERMIDINE N(1)-ACETYLTRANSFERASE"/>
    <property type="match status" value="1"/>
</dbReference>
<evidence type="ECO:0000313" key="2">
    <source>
        <dbReference type="EMBL" id="OXZ29270.1"/>
    </source>
</evidence>
<dbReference type="Pfam" id="PF13302">
    <property type="entry name" value="Acetyltransf_3"/>
    <property type="match status" value="1"/>
</dbReference>
<dbReference type="EMBL" id="NDYC01000003">
    <property type="protein sequence ID" value="OXZ29270.1"/>
    <property type="molecule type" value="Genomic_DNA"/>
</dbReference>
<dbReference type="AlphaFoldDB" id="A0A233VA28"/>
<dbReference type="GO" id="GO:0016747">
    <property type="term" value="F:acyltransferase activity, transferring groups other than amino-acyl groups"/>
    <property type="evidence" value="ECO:0007669"/>
    <property type="project" value="InterPro"/>
</dbReference>
<dbReference type="Gene3D" id="3.40.630.30">
    <property type="match status" value="1"/>
</dbReference>
<reference evidence="3" key="1">
    <citation type="submission" date="2017-04" db="EMBL/GenBank/DDBJ databases">
        <title>Finegoldia magna isolated from orthopedic joint implant-associated infections.</title>
        <authorList>
            <person name="Bjorklund S."/>
            <person name="Bruggemann H."/>
            <person name="Jensen A."/>
            <person name="Hellmark B."/>
            <person name="Soderquist B."/>
        </authorList>
    </citation>
    <scope>NUCLEOTIDE SEQUENCE [LARGE SCALE GENOMIC DNA]</scope>
    <source>
        <strain evidence="3">CCUG 54800</strain>
    </source>
</reference>
<sequence length="180" mass="21633">MKIQLERFDDKHKEKIWRDGFCEESPEWNKFNGPYFEDYVHYESLESFEKSGIWKYLQQPNCRAILVDSVVVGMVSQNWVDEKTRWMEIGIVIYDENYWNKSIGTKALKLWISEVFNDNPQIEHLGLTTFSGNPRMMKAAEKIGFIQEARIRKVRYWNGTYYDSMKYGVTREEWEKLSQK</sequence>
<dbReference type="Proteomes" id="UP000215413">
    <property type="component" value="Unassembled WGS sequence"/>
</dbReference>